<evidence type="ECO:0000313" key="3">
    <source>
        <dbReference type="Proteomes" id="UP000233100"/>
    </source>
</evidence>
<dbReference type="GeneTree" id="ENSGT00940000161627"/>
<evidence type="ECO:0000256" key="1">
    <source>
        <dbReference type="SAM" id="Phobius"/>
    </source>
</evidence>
<dbReference type="AlphaFoldDB" id="A0A7N9D3W7"/>
<feature type="transmembrane region" description="Helical" evidence="1">
    <location>
        <begin position="20"/>
        <end position="37"/>
    </location>
</feature>
<keyword evidence="1" id="KW-0472">Membrane</keyword>
<reference evidence="2" key="3">
    <citation type="submission" date="2025-09" db="UniProtKB">
        <authorList>
            <consortium name="Ensembl"/>
        </authorList>
    </citation>
    <scope>IDENTIFICATION</scope>
</reference>
<sequence>FSSLLDYTTTSKVINSWRTQIRLVGFLFCFVFFSFVFETESSSVPQTGVQWRDLSSLQPPPPGFKRFSSLSLLGSWDYRQSPPRPATFCISSRDGVSPRWSGCSRTPDLW</sequence>
<keyword evidence="1" id="KW-1133">Transmembrane helix</keyword>
<reference evidence="2" key="2">
    <citation type="submission" date="2025-08" db="UniProtKB">
        <authorList>
            <consortium name="Ensembl"/>
        </authorList>
    </citation>
    <scope>IDENTIFICATION</scope>
</reference>
<keyword evidence="3" id="KW-1185">Reference proteome</keyword>
<evidence type="ECO:0000313" key="2">
    <source>
        <dbReference type="Ensembl" id="ENSMFAP00000058908.1"/>
    </source>
</evidence>
<organism evidence="2 3">
    <name type="scientific">Macaca fascicularis</name>
    <name type="common">Crab-eating macaque</name>
    <name type="synonym">Cynomolgus monkey</name>
    <dbReference type="NCBI Taxonomy" id="9541"/>
    <lineage>
        <taxon>Eukaryota</taxon>
        <taxon>Metazoa</taxon>
        <taxon>Chordata</taxon>
        <taxon>Craniata</taxon>
        <taxon>Vertebrata</taxon>
        <taxon>Euteleostomi</taxon>
        <taxon>Mammalia</taxon>
        <taxon>Eutheria</taxon>
        <taxon>Euarchontoglires</taxon>
        <taxon>Primates</taxon>
        <taxon>Haplorrhini</taxon>
        <taxon>Catarrhini</taxon>
        <taxon>Cercopithecidae</taxon>
        <taxon>Cercopithecinae</taxon>
        <taxon>Macaca</taxon>
    </lineage>
</organism>
<reference evidence="2 3" key="1">
    <citation type="submission" date="2013-03" db="EMBL/GenBank/DDBJ databases">
        <authorList>
            <person name="Warren W."/>
            <person name="Wilson R.K."/>
        </authorList>
    </citation>
    <scope>NUCLEOTIDE SEQUENCE</scope>
</reference>
<dbReference type="Proteomes" id="UP000233100">
    <property type="component" value="Chromosome 10"/>
</dbReference>
<proteinExistence type="predicted"/>
<name>A0A7N9D3W7_MACFA</name>
<dbReference type="Ensembl" id="ENSMFAT00000098782.1">
    <property type="protein sequence ID" value="ENSMFAP00000058908.1"/>
    <property type="gene ID" value="ENSMFAG00000065698.1"/>
</dbReference>
<dbReference type="PANTHER" id="PTHR46254:SF6">
    <property type="entry name" value="HIGH MOBILITY GROUP AT-HOOK 2"/>
    <property type="match status" value="1"/>
</dbReference>
<keyword evidence="1" id="KW-0812">Transmembrane</keyword>
<dbReference type="PANTHER" id="PTHR46254">
    <property type="entry name" value="PROTEIN GVQW1-RELATED"/>
    <property type="match status" value="1"/>
</dbReference>
<accession>A0A7N9D3W7</accession>
<protein>
    <submittedName>
        <fullName evidence="2">Uncharacterized protein</fullName>
    </submittedName>
</protein>